<gene>
    <name evidence="6" type="ORF">B4U80_00121</name>
</gene>
<dbReference type="PROSITE" id="PS50082">
    <property type="entry name" value="WD_REPEATS_2"/>
    <property type="match status" value="5"/>
</dbReference>
<dbReference type="Gene3D" id="4.10.280.110">
    <property type="entry name" value="Pre-mRNA processing factor 4 domain"/>
    <property type="match status" value="1"/>
</dbReference>
<dbReference type="InterPro" id="IPR014906">
    <property type="entry name" value="PRP4-like"/>
</dbReference>
<evidence type="ECO:0000313" key="6">
    <source>
        <dbReference type="EMBL" id="RWS25616.1"/>
    </source>
</evidence>
<dbReference type="InterPro" id="IPR019775">
    <property type="entry name" value="WD40_repeat_CS"/>
</dbReference>
<dbReference type="STRING" id="299467.A0A443SDL1"/>
<dbReference type="PRINTS" id="PR00320">
    <property type="entry name" value="GPROTEINBRPT"/>
</dbReference>
<dbReference type="SMART" id="SM00320">
    <property type="entry name" value="WD40"/>
    <property type="match status" value="7"/>
</dbReference>
<dbReference type="PANTHER" id="PTHR19846">
    <property type="entry name" value="WD40 REPEAT PROTEIN"/>
    <property type="match status" value="1"/>
</dbReference>
<feature type="repeat" description="WD" evidence="3">
    <location>
        <begin position="202"/>
        <end position="251"/>
    </location>
</feature>
<dbReference type="AlphaFoldDB" id="A0A443SDL1"/>
<dbReference type="PROSITE" id="PS00678">
    <property type="entry name" value="WD_REPEATS_1"/>
    <property type="match status" value="1"/>
</dbReference>
<proteinExistence type="predicted"/>
<evidence type="ECO:0000256" key="2">
    <source>
        <dbReference type="ARBA" id="ARBA00022737"/>
    </source>
</evidence>
<dbReference type="SUPFAM" id="SSF50978">
    <property type="entry name" value="WD40 repeat-like"/>
    <property type="match status" value="1"/>
</dbReference>
<evidence type="ECO:0000313" key="7">
    <source>
        <dbReference type="Proteomes" id="UP000288716"/>
    </source>
</evidence>
<dbReference type="InterPro" id="IPR036322">
    <property type="entry name" value="WD40_repeat_dom_sf"/>
</dbReference>
<dbReference type="CDD" id="cd00200">
    <property type="entry name" value="WD40"/>
    <property type="match status" value="1"/>
</dbReference>
<feature type="domain" description="Pre-mRNA processing factor 4 (PRP4)-like" evidence="5">
    <location>
        <begin position="44"/>
        <end position="96"/>
    </location>
</feature>
<dbReference type="Proteomes" id="UP000288716">
    <property type="component" value="Unassembled WGS sequence"/>
</dbReference>
<dbReference type="VEuPathDB" id="VectorBase:LDEU006424"/>
<dbReference type="SUPFAM" id="SSF158230">
    <property type="entry name" value="PRP4-like"/>
    <property type="match status" value="1"/>
</dbReference>
<keyword evidence="1 3" id="KW-0853">WD repeat</keyword>
<comment type="caution">
    <text evidence="6">The sequence shown here is derived from an EMBL/GenBank/DDBJ whole genome shotgun (WGS) entry which is preliminary data.</text>
</comment>
<dbReference type="GO" id="GO:0046540">
    <property type="term" value="C:U4/U6 x U5 tri-snRNP complex"/>
    <property type="evidence" value="ECO:0007669"/>
    <property type="project" value="TreeGrafter"/>
</dbReference>
<evidence type="ECO:0000259" key="5">
    <source>
        <dbReference type="SMART" id="SM00500"/>
    </source>
</evidence>
<feature type="repeat" description="WD" evidence="3">
    <location>
        <begin position="379"/>
        <end position="411"/>
    </location>
</feature>
<feature type="region of interest" description="Disordered" evidence="4">
    <location>
        <begin position="81"/>
        <end position="103"/>
    </location>
</feature>
<name>A0A443SDL1_9ACAR</name>
<dbReference type="GO" id="GO:0030621">
    <property type="term" value="F:U4 snRNA binding"/>
    <property type="evidence" value="ECO:0007669"/>
    <property type="project" value="TreeGrafter"/>
</dbReference>
<dbReference type="FunFam" id="2.130.10.10:FF:000443">
    <property type="entry name" value="U4/U6 small nuclear ribonucleoprotein Prp4"/>
    <property type="match status" value="1"/>
</dbReference>
<dbReference type="OrthoDB" id="540662at2759"/>
<dbReference type="InterPro" id="IPR020472">
    <property type="entry name" value="WD40_PAC1"/>
</dbReference>
<sequence length="456" mass="52133">MTSKLGNINVSSEYYELDGEFANRERVLEEFERKKKARQITVAVDDVEVRAHLRAINEPICLFGEGPADRRERLRQLLAKLGQDAHKRKKEEDKAEDKDKDVRPESLRKARYWIADYSIPRAKERLENARQLKHVPESTKSAVNQQLYKKLRQLQINCSQVSDTRPVSAAVFSPNGSIIATSSWSGLCKLWSVPDLKHIRYLRGHNGNARSITFHPQSTISQSPSTINLASCGNDGSVLLWSLESEEPIVSLEGHENHRVNRLAFHPSGRFLATCCADKSWRLFDLETNEEILYQEGHSREVFDVSFQCDGSLAATSGLDAFGRVWDLRTGRCIMFMEGHLKGVLSIDFSPNGYQLVTGSQDHSVKIWNLRERKCEYTIPAHTNVVSKVLFEKNNGNYILSASFDNTFKLWAHPAWTPIQTHTGHDNKIMYIDMTYDNHNFVTASYDRTFKLWTPE</sequence>
<dbReference type="GO" id="GO:0000398">
    <property type="term" value="P:mRNA splicing, via spliceosome"/>
    <property type="evidence" value="ECO:0007669"/>
    <property type="project" value="TreeGrafter"/>
</dbReference>
<dbReference type="GO" id="GO:0017070">
    <property type="term" value="F:U6 snRNA binding"/>
    <property type="evidence" value="ECO:0007669"/>
    <property type="project" value="TreeGrafter"/>
</dbReference>
<feature type="repeat" description="WD" evidence="3">
    <location>
        <begin position="337"/>
        <end position="378"/>
    </location>
</feature>
<dbReference type="InterPro" id="IPR001680">
    <property type="entry name" value="WD40_rpt"/>
</dbReference>
<keyword evidence="6" id="KW-0687">Ribonucleoprotein</keyword>
<dbReference type="FunFam" id="2.130.10.10:FF:001211">
    <property type="entry name" value="CBN-PRP-4 protein"/>
    <property type="match status" value="1"/>
</dbReference>
<reference evidence="6 7" key="1">
    <citation type="journal article" date="2018" name="Gigascience">
        <title>Genomes of trombidid mites reveal novel predicted allergens and laterally-transferred genes associated with secondary metabolism.</title>
        <authorList>
            <person name="Dong X."/>
            <person name="Chaisiri K."/>
            <person name="Xia D."/>
            <person name="Armstrong S.D."/>
            <person name="Fang Y."/>
            <person name="Donnelly M.J."/>
            <person name="Kadowaki T."/>
            <person name="McGarry J.W."/>
            <person name="Darby A.C."/>
            <person name="Makepeace B.L."/>
        </authorList>
    </citation>
    <scope>NUCLEOTIDE SEQUENCE [LARGE SCALE GENOMIC DNA]</scope>
    <source>
        <strain evidence="6">UoL-UT</strain>
    </source>
</reference>
<feature type="compositionally biased region" description="Basic and acidic residues" evidence="4">
    <location>
        <begin position="90"/>
        <end position="103"/>
    </location>
</feature>
<organism evidence="6 7">
    <name type="scientific">Leptotrombidium deliense</name>
    <dbReference type="NCBI Taxonomy" id="299467"/>
    <lineage>
        <taxon>Eukaryota</taxon>
        <taxon>Metazoa</taxon>
        <taxon>Ecdysozoa</taxon>
        <taxon>Arthropoda</taxon>
        <taxon>Chelicerata</taxon>
        <taxon>Arachnida</taxon>
        <taxon>Acari</taxon>
        <taxon>Acariformes</taxon>
        <taxon>Trombidiformes</taxon>
        <taxon>Prostigmata</taxon>
        <taxon>Anystina</taxon>
        <taxon>Parasitengona</taxon>
        <taxon>Trombiculoidea</taxon>
        <taxon>Trombiculidae</taxon>
        <taxon>Leptotrombidium</taxon>
    </lineage>
</organism>
<feature type="repeat" description="WD" evidence="3">
    <location>
        <begin position="422"/>
        <end position="456"/>
    </location>
</feature>
<keyword evidence="2" id="KW-0677">Repeat</keyword>
<accession>A0A443SDL1</accession>
<dbReference type="InterPro" id="IPR036285">
    <property type="entry name" value="PRP4-like_sf"/>
</dbReference>
<evidence type="ECO:0000256" key="3">
    <source>
        <dbReference type="PROSITE-ProRule" id="PRU00221"/>
    </source>
</evidence>
<keyword evidence="7" id="KW-1185">Reference proteome</keyword>
<feature type="repeat" description="WD" evidence="3">
    <location>
        <begin position="295"/>
        <end position="336"/>
    </location>
</feature>
<dbReference type="Gene3D" id="2.130.10.10">
    <property type="entry name" value="YVTN repeat-like/Quinoprotein amine dehydrogenase"/>
    <property type="match status" value="3"/>
</dbReference>
<dbReference type="Pfam" id="PF00400">
    <property type="entry name" value="WD40"/>
    <property type="match status" value="7"/>
</dbReference>
<dbReference type="InterPro" id="IPR015943">
    <property type="entry name" value="WD40/YVTN_repeat-like_dom_sf"/>
</dbReference>
<dbReference type="PANTHER" id="PTHR19846:SF0">
    <property type="entry name" value="PRE-MRNA PROCESSING FACTOR 4"/>
    <property type="match status" value="1"/>
</dbReference>
<dbReference type="Pfam" id="PF08799">
    <property type="entry name" value="PRP4"/>
    <property type="match status" value="1"/>
</dbReference>
<protein>
    <submittedName>
        <fullName evidence="6">U4/U6 small nuclear ribonucleoprotein Prp4-like protein</fullName>
    </submittedName>
</protein>
<dbReference type="PROSITE" id="PS50294">
    <property type="entry name" value="WD_REPEATS_REGION"/>
    <property type="match status" value="4"/>
</dbReference>
<evidence type="ECO:0000256" key="4">
    <source>
        <dbReference type="SAM" id="MobiDB-lite"/>
    </source>
</evidence>
<dbReference type="SMART" id="SM00500">
    <property type="entry name" value="SFM"/>
    <property type="match status" value="1"/>
</dbReference>
<dbReference type="EMBL" id="NCKV01003523">
    <property type="protein sequence ID" value="RWS25616.1"/>
    <property type="molecule type" value="Genomic_DNA"/>
</dbReference>
<evidence type="ECO:0000256" key="1">
    <source>
        <dbReference type="ARBA" id="ARBA00022574"/>
    </source>
</evidence>